<comment type="caution">
    <text evidence="1">The sequence shown here is derived from an EMBL/GenBank/DDBJ whole genome shotgun (WGS) entry which is preliminary data.</text>
</comment>
<evidence type="ECO:0000313" key="2">
    <source>
        <dbReference type="Proteomes" id="UP000317650"/>
    </source>
</evidence>
<proteinExistence type="predicted"/>
<gene>
    <name evidence="1" type="ORF">C4D60_Mb04t30200</name>
</gene>
<keyword evidence="2" id="KW-1185">Reference proteome</keyword>
<name>A0A4S8KFQ5_MUSBA</name>
<protein>
    <submittedName>
        <fullName evidence="1">Uncharacterized protein</fullName>
    </submittedName>
</protein>
<organism evidence="1 2">
    <name type="scientific">Musa balbisiana</name>
    <name type="common">Banana</name>
    <dbReference type="NCBI Taxonomy" id="52838"/>
    <lineage>
        <taxon>Eukaryota</taxon>
        <taxon>Viridiplantae</taxon>
        <taxon>Streptophyta</taxon>
        <taxon>Embryophyta</taxon>
        <taxon>Tracheophyta</taxon>
        <taxon>Spermatophyta</taxon>
        <taxon>Magnoliopsida</taxon>
        <taxon>Liliopsida</taxon>
        <taxon>Zingiberales</taxon>
        <taxon>Musaceae</taxon>
        <taxon>Musa</taxon>
    </lineage>
</organism>
<sequence>MRKKVIPIRCSPVTELECGEDRVAKGYVPVVVGLGKELRRFMVSVGAFKHPCFVGQRKGKEKEESITHYCNQFKVMEKLSTNRIRNHNDMYTKGMHFPADPDWLNSVPSRRQRFPGEFSTKMSEHLQTGHHPPASQYPSKVEYKMYIWIPYLGFPLYLGMLLQESKLSNHSPDYVQQATRGQMIDRINFFTYKTKKANSVGGPFTSSEYHDFSQVKRVV</sequence>
<dbReference type="Proteomes" id="UP000317650">
    <property type="component" value="Chromosome 4"/>
</dbReference>
<dbReference type="EMBL" id="PYDT01000001">
    <property type="protein sequence ID" value="THU74140.1"/>
    <property type="molecule type" value="Genomic_DNA"/>
</dbReference>
<accession>A0A4S8KFQ5</accession>
<evidence type="ECO:0000313" key="1">
    <source>
        <dbReference type="EMBL" id="THU74140.1"/>
    </source>
</evidence>
<dbReference type="AlphaFoldDB" id="A0A4S8KFQ5"/>
<reference evidence="1 2" key="1">
    <citation type="journal article" date="2019" name="Nat. Plants">
        <title>Genome sequencing of Musa balbisiana reveals subgenome evolution and function divergence in polyploid bananas.</title>
        <authorList>
            <person name="Yao X."/>
        </authorList>
    </citation>
    <scope>NUCLEOTIDE SEQUENCE [LARGE SCALE GENOMIC DNA]</scope>
    <source>
        <strain evidence="2">cv. DH-PKW</strain>
        <tissue evidence="1">Leaves</tissue>
    </source>
</reference>